<feature type="compositionally biased region" description="Polar residues" evidence="2">
    <location>
        <begin position="791"/>
        <end position="800"/>
    </location>
</feature>
<dbReference type="InterPro" id="IPR033121">
    <property type="entry name" value="PEPTIDASE_A1"/>
</dbReference>
<keyword evidence="3" id="KW-0812">Transmembrane</keyword>
<dbReference type="GO" id="GO:0005576">
    <property type="term" value="C:extracellular region"/>
    <property type="evidence" value="ECO:0007669"/>
    <property type="project" value="TreeGrafter"/>
</dbReference>
<comment type="similarity">
    <text evidence="1">Belongs to the peptidase A1 family.</text>
</comment>
<dbReference type="GO" id="GO:0006508">
    <property type="term" value="P:proteolysis"/>
    <property type="evidence" value="ECO:0007669"/>
    <property type="project" value="InterPro"/>
</dbReference>
<feature type="domain" description="Peptidase A1" evidence="5">
    <location>
        <begin position="39"/>
        <end position="404"/>
    </location>
</feature>
<dbReference type="OrthoDB" id="5233646at2759"/>
<dbReference type="GO" id="GO:0004190">
    <property type="term" value="F:aspartic-type endopeptidase activity"/>
    <property type="evidence" value="ECO:0007669"/>
    <property type="project" value="InterPro"/>
</dbReference>
<evidence type="ECO:0000256" key="4">
    <source>
        <dbReference type="SAM" id="SignalP"/>
    </source>
</evidence>
<dbReference type="Pfam" id="PF00026">
    <property type="entry name" value="Asp"/>
    <property type="match status" value="1"/>
</dbReference>
<dbReference type="InterPro" id="IPR034164">
    <property type="entry name" value="Pepsin-like_dom"/>
</dbReference>
<gene>
    <name evidence="6" type="ORF">AK830_g4132</name>
</gene>
<proteinExistence type="inferred from homology"/>
<dbReference type="EMBL" id="LKCW01000049">
    <property type="protein sequence ID" value="KPM42425.1"/>
    <property type="molecule type" value="Genomic_DNA"/>
</dbReference>
<dbReference type="Gene3D" id="2.40.70.10">
    <property type="entry name" value="Acid Proteases"/>
    <property type="match status" value="2"/>
</dbReference>
<evidence type="ECO:0000256" key="3">
    <source>
        <dbReference type="SAM" id="Phobius"/>
    </source>
</evidence>
<dbReference type="STRING" id="78410.A0A0P7BM39"/>
<comment type="caution">
    <text evidence="6">The sequence shown here is derived from an EMBL/GenBank/DDBJ whole genome shotgun (WGS) entry which is preliminary data.</text>
</comment>
<dbReference type="PANTHER" id="PTHR47965:SF101">
    <property type="entry name" value="HYPOTHETICAL ASPARTYL PROTEASE (EUROFUNG)-RELATED"/>
    <property type="match status" value="1"/>
</dbReference>
<feature type="signal peptide" evidence="4">
    <location>
        <begin position="1"/>
        <end position="18"/>
    </location>
</feature>
<protein>
    <recommendedName>
        <fullName evidence="5">Peptidase A1 domain-containing protein</fullName>
    </recommendedName>
</protein>
<evidence type="ECO:0000313" key="6">
    <source>
        <dbReference type="EMBL" id="KPM42425.1"/>
    </source>
</evidence>
<feature type="compositionally biased region" description="Basic and acidic residues" evidence="2">
    <location>
        <begin position="751"/>
        <end position="761"/>
    </location>
</feature>
<dbReference type="SUPFAM" id="SSF50630">
    <property type="entry name" value="Acid proteases"/>
    <property type="match status" value="1"/>
</dbReference>
<organism evidence="6 7">
    <name type="scientific">Neonectria ditissima</name>
    <dbReference type="NCBI Taxonomy" id="78410"/>
    <lineage>
        <taxon>Eukaryota</taxon>
        <taxon>Fungi</taxon>
        <taxon>Dikarya</taxon>
        <taxon>Ascomycota</taxon>
        <taxon>Pezizomycotina</taxon>
        <taxon>Sordariomycetes</taxon>
        <taxon>Hypocreomycetidae</taxon>
        <taxon>Hypocreales</taxon>
        <taxon>Nectriaceae</taxon>
        <taxon>Neonectria</taxon>
    </lineage>
</organism>
<evidence type="ECO:0000259" key="5">
    <source>
        <dbReference type="PROSITE" id="PS51767"/>
    </source>
</evidence>
<keyword evidence="7" id="KW-1185">Reference proteome</keyword>
<feature type="region of interest" description="Disordered" evidence="2">
    <location>
        <begin position="512"/>
        <end position="567"/>
    </location>
</feature>
<evidence type="ECO:0000256" key="1">
    <source>
        <dbReference type="ARBA" id="ARBA00007447"/>
    </source>
</evidence>
<feature type="compositionally biased region" description="Polar residues" evidence="2">
    <location>
        <begin position="657"/>
        <end position="684"/>
    </location>
</feature>
<feature type="region of interest" description="Disordered" evidence="2">
    <location>
        <begin position="745"/>
        <end position="867"/>
    </location>
</feature>
<dbReference type="CDD" id="cd05471">
    <property type="entry name" value="pepsin_like"/>
    <property type="match status" value="1"/>
</dbReference>
<dbReference type="InterPro" id="IPR001461">
    <property type="entry name" value="Aspartic_peptidase_A1"/>
</dbReference>
<keyword evidence="3" id="KW-1133">Transmembrane helix</keyword>
<dbReference type="GO" id="GO:0009277">
    <property type="term" value="C:fungal-type cell wall"/>
    <property type="evidence" value="ECO:0007669"/>
    <property type="project" value="TreeGrafter"/>
</dbReference>
<dbReference type="Proteomes" id="UP000050424">
    <property type="component" value="Unassembled WGS sequence"/>
</dbReference>
<dbReference type="InterPro" id="IPR021109">
    <property type="entry name" value="Peptidase_aspartic_dom_sf"/>
</dbReference>
<accession>A0A0P7BM39</accession>
<dbReference type="PROSITE" id="PS51767">
    <property type="entry name" value="PEPTIDASE_A1"/>
    <property type="match status" value="1"/>
</dbReference>
<feature type="region of interest" description="Disordered" evidence="2">
    <location>
        <begin position="477"/>
        <end position="498"/>
    </location>
</feature>
<keyword evidence="4" id="KW-0732">Signal</keyword>
<evidence type="ECO:0000313" key="7">
    <source>
        <dbReference type="Proteomes" id="UP000050424"/>
    </source>
</evidence>
<reference evidence="6 7" key="1">
    <citation type="submission" date="2015-09" db="EMBL/GenBank/DDBJ databases">
        <title>Draft genome of a European isolate of the apple canker pathogen Neonectria ditissima.</title>
        <authorList>
            <person name="Gomez-Cortecero A."/>
            <person name="Harrison R.J."/>
            <person name="Armitage A.D."/>
        </authorList>
    </citation>
    <scope>NUCLEOTIDE SEQUENCE [LARGE SCALE GENOMIC DNA]</scope>
    <source>
        <strain evidence="6 7">R09/05</strain>
    </source>
</reference>
<feature type="compositionally biased region" description="Low complexity" evidence="2">
    <location>
        <begin position="635"/>
        <end position="651"/>
    </location>
</feature>
<dbReference type="AlphaFoldDB" id="A0A0P7BM39"/>
<dbReference type="PANTHER" id="PTHR47965">
    <property type="entry name" value="ASPARTYL PROTEASE-RELATED"/>
    <property type="match status" value="1"/>
</dbReference>
<name>A0A0P7BM39_9HYPO</name>
<feature type="transmembrane region" description="Helical" evidence="3">
    <location>
        <begin position="446"/>
        <end position="468"/>
    </location>
</feature>
<dbReference type="GO" id="GO:0031505">
    <property type="term" value="P:fungal-type cell wall organization"/>
    <property type="evidence" value="ECO:0007669"/>
    <property type="project" value="TreeGrafter"/>
</dbReference>
<feature type="compositionally biased region" description="Basic and acidic residues" evidence="2">
    <location>
        <begin position="857"/>
        <end position="867"/>
    </location>
</feature>
<feature type="chain" id="PRO_5006135994" description="Peptidase A1 domain-containing protein" evidence="4">
    <location>
        <begin position="19"/>
        <end position="867"/>
    </location>
</feature>
<evidence type="ECO:0000256" key="2">
    <source>
        <dbReference type="SAM" id="MobiDB-lite"/>
    </source>
</evidence>
<keyword evidence="3" id="KW-0472">Membrane</keyword>
<feature type="compositionally biased region" description="Polar residues" evidence="2">
    <location>
        <begin position="624"/>
        <end position="634"/>
    </location>
</feature>
<sequence>MWTTFLATGAAFAGIAHARVPSPVSIPSSIWEGIDGNWSTVTFLLGTNSQEVDVLVSTALSEFWAVGPGGCLPKEPHCSAARGGIYTPEESTDWSPLGIWQLGLDYLGYGGNGEYGQDTMAVYSSDEDHSFHMTTVLMATLNTTNYLNGLFGLGITQGNFGGTVAESPLTQAVKEFGWIPSYSYGFTAGAHYRNVPVSLTLGGYDASRFSNHNTDFTLGRDDGIESPLLRGIEVVADERRGTPENWDSRSVMLADWDTAFDVIIDSTTPYLWLPEDVCDRFANAFNLTYNSTFDLYTLDNEQYRNFLKEDAFSFTFVLSSFDNNDNFGDPYDVPGIVNITVPSRAFTGLLQYPFMNRTIAYGQPAIPYFMLRRASNSSTYILGRSFLQESYLITRYDEAVFSIHQAKFPDTSSDDLDLIAIEQPDSSPYPPPAASSSTMGLSTAQLAGIGVGAGVFIACLVAFAVWFCKRRRRKSTYERAGSSTDENKNPALSATPITPKNNFRRLLSKIIGRKTSPKPGSGAVTDGQQPSEAPDSAIYELPAPVPPAELNGDDAASWTGDTELGTDNSHQMTAYEAARQKIEQQLQGPVPAYSPPADGILPPPEKAIYESTQPHRPPPALQLELSSPKSPRNGSPNASSIPLSLPSPLTPRYDLNGRSTDLPSPMTASIPVSSTHNTGSNSAPGSPFLSPSLRSQDELDSLRRSNSSHDGCLASALEPPSPAGQRSHIDVSKIVYLGPLPENMQLQRAHSSQEMRARSDSGELSPDGQNTYDTLGSNFTVEEERLVTRPASLQTQLQSLSDHRRPGQLRPNRPDDILLPGPDSSQRHSRNLSQPDTARSQERIDPGTELVHVPQMAERRYSWEDER</sequence>
<feature type="compositionally biased region" description="Polar residues" evidence="2">
    <location>
        <begin position="767"/>
        <end position="780"/>
    </location>
</feature>
<feature type="region of interest" description="Disordered" evidence="2">
    <location>
        <begin position="588"/>
        <end position="730"/>
    </location>
</feature>